<evidence type="ECO:0000313" key="11">
    <source>
        <dbReference type="EMBL" id="KAK3055780.1"/>
    </source>
</evidence>
<evidence type="ECO:0000256" key="8">
    <source>
        <dbReference type="RuleBase" id="RU000477"/>
    </source>
</evidence>
<evidence type="ECO:0000256" key="9">
    <source>
        <dbReference type="SAM" id="MobiDB-lite"/>
    </source>
</evidence>
<comment type="subcellular location">
    <subcellularLocation>
        <location evidence="1">Membrane</location>
        <topology evidence="1">Multi-pass membrane protein</topology>
    </subcellularLocation>
</comment>
<gene>
    <name evidence="11" type="ORF">LTR09_003014</name>
</gene>
<comment type="catalytic activity">
    <reaction evidence="7">
        <text>H2O(in) = H2O(out)</text>
        <dbReference type="Rhea" id="RHEA:29667"/>
        <dbReference type="ChEBI" id="CHEBI:15377"/>
    </reaction>
</comment>
<evidence type="ECO:0000256" key="1">
    <source>
        <dbReference type="ARBA" id="ARBA00004141"/>
    </source>
</evidence>
<proteinExistence type="inferred from homology"/>
<protein>
    <recommendedName>
        <fullName evidence="13">Aquaporin</fullName>
    </recommendedName>
</protein>
<reference evidence="11" key="1">
    <citation type="submission" date="2023-04" db="EMBL/GenBank/DDBJ databases">
        <title>Black Yeasts Isolated from many extreme environments.</title>
        <authorList>
            <person name="Coleine C."/>
            <person name="Stajich J.E."/>
            <person name="Selbmann L."/>
        </authorList>
    </citation>
    <scope>NUCLEOTIDE SEQUENCE</scope>
    <source>
        <strain evidence="11">CCFEE 5312</strain>
    </source>
</reference>
<comment type="similarity">
    <text evidence="2 8">Belongs to the MIP/aquaporin (TC 1.A.8) family.</text>
</comment>
<keyword evidence="5 10" id="KW-1133">Transmembrane helix</keyword>
<feature type="transmembrane region" description="Helical" evidence="10">
    <location>
        <begin position="165"/>
        <end position="185"/>
    </location>
</feature>
<dbReference type="InterPro" id="IPR000425">
    <property type="entry name" value="MIP"/>
</dbReference>
<evidence type="ECO:0000256" key="3">
    <source>
        <dbReference type="ARBA" id="ARBA00022692"/>
    </source>
</evidence>
<feature type="transmembrane region" description="Helical" evidence="10">
    <location>
        <begin position="38"/>
        <end position="61"/>
    </location>
</feature>
<dbReference type="EMBL" id="JAWDJX010000007">
    <property type="protein sequence ID" value="KAK3055780.1"/>
    <property type="molecule type" value="Genomic_DNA"/>
</dbReference>
<feature type="transmembrane region" description="Helical" evidence="10">
    <location>
        <begin position="125"/>
        <end position="145"/>
    </location>
</feature>
<evidence type="ECO:0000256" key="4">
    <source>
        <dbReference type="ARBA" id="ARBA00022737"/>
    </source>
</evidence>
<evidence type="ECO:0000256" key="7">
    <source>
        <dbReference type="ARBA" id="ARBA00034651"/>
    </source>
</evidence>
<comment type="caution">
    <text evidence="11">The sequence shown here is derived from an EMBL/GenBank/DDBJ whole genome shotgun (WGS) entry which is preliminary data.</text>
</comment>
<evidence type="ECO:0000256" key="6">
    <source>
        <dbReference type="ARBA" id="ARBA00023136"/>
    </source>
</evidence>
<evidence type="ECO:0000256" key="2">
    <source>
        <dbReference type="ARBA" id="ARBA00006175"/>
    </source>
</evidence>
<dbReference type="Proteomes" id="UP001271007">
    <property type="component" value="Unassembled WGS sequence"/>
</dbReference>
<keyword evidence="8" id="KW-0813">Transport</keyword>
<dbReference type="PANTHER" id="PTHR19139:SF283">
    <property type="entry name" value="AQUAPORIN"/>
    <property type="match status" value="1"/>
</dbReference>
<feature type="transmembrane region" description="Helical" evidence="10">
    <location>
        <begin position="98"/>
        <end position="118"/>
    </location>
</feature>
<evidence type="ECO:0000313" key="12">
    <source>
        <dbReference type="Proteomes" id="UP001271007"/>
    </source>
</evidence>
<feature type="region of interest" description="Disordered" evidence="9">
    <location>
        <begin position="263"/>
        <end position="356"/>
    </location>
</feature>
<dbReference type="Pfam" id="PF00230">
    <property type="entry name" value="MIP"/>
    <property type="match status" value="1"/>
</dbReference>
<keyword evidence="12" id="KW-1185">Reference proteome</keyword>
<feature type="transmembrane region" description="Helical" evidence="10">
    <location>
        <begin position="232"/>
        <end position="251"/>
    </location>
</feature>
<dbReference type="GO" id="GO:0005886">
    <property type="term" value="C:plasma membrane"/>
    <property type="evidence" value="ECO:0007669"/>
    <property type="project" value="TreeGrafter"/>
</dbReference>
<keyword evidence="4" id="KW-0677">Repeat</keyword>
<dbReference type="InterPro" id="IPR034294">
    <property type="entry name" value="Aquaporin_transptr"/>
</dbReference>
<evidence type="ECO:0000256" key="10">
    <source>
        <dbReference type="SAM" id="Phobius"/>
    </source>
</evidence>
<evidence type="ECO:0000256" key="5">
    <source>
        <dbReference type="ARBA" id="ARBA00022989"/>
    </source>
</evidence>
<evidence type="ECO:0008006" key="13">
    <source>
        <dbReference type="Google" id="ProtNLM"/>
    </source>
</evidence>
<feature type="transmembrane region" description="Helical" evidence="10">
    <location>
        <begin position="192"/>
        <end position="212"/>
    </location>
</feature>
<feature type="compositionally biased region" description="Polar residues" evidence="9">
    <location>
        <begin position="297"/>
        <end position="306"/>
    </location>
</feature>
<dbReference type="InterPro" id="IPR023271">
    <property type="entry name" value="Aquaporin-like"/>
</dbReference>
<keyword evidence="6 10" id="KW-0472">Membrane</keyword>
<name>A0AAJ0GE53_9PEZI</name>
<dbReference type="SUPFAM" id="SSF81338">
    <property type="entry name" value="Aquaporin-like"/>
    <property type="match status" value="1"/>
</dbReference>
<sequence>MSEKKHGFDKPFCGFVQPKDAALSSAFRGHMVAASGEFVGTFMFLFLAFLGHLMSATLRTASAPQTTNDNQTVIFIAMSYGFSLLVTVWTMYRISGGLFSKSASYPAVTVGLILAGGLPPVRGLILMPAQFLGAIAASAVVEGIVPGDIAIVQTTLTSNVSVVQGLFIEMFLTAQLILTVLILAVEKSKDTFIAPLGIGLALFIAEIAGVYYTGGSLNPPCVVGASFQSYHWIYWLGPLLGSMLAAAYYHFIKFFNYEEANPGQDDTGEGDSIELSRSRSGMGSGREDKPDVENGTMFRNSNSRNGNPAPRNGDPARTSQTQYRRSYEDNTAPPNQNRPRIDNRIESATMHPGFDT</sequence>
<keyword evidence="3 8" id="KW-0812">Transmembrane</keyword>
<organism evidence="11 12">
    <name type="scientific">Extremus antarcticus</name>
    <dbReference type="NCBI Taxonomy" id="702011"/>
    <lineage>
        <taxon>Eukaryota</taxon>
        <taxon>Fungi</taxon>
        <taxon>Dikarya</taxon>
        <taxon>Ascomycota</taxon>
        <taxon>Pezizomycotina</taxon>
        <taxon>Dothideomycetes</taxon>
        <taxon>Dothideomycetidae</taxon>
        <taxon>Mycosphaerellales</taxon>
        <taxon>Extremaceae</taxon>
        <taxon>Extremus</taxon>
    </lineage>
</organism>
<dbReference type="Gene3D" id="1.20.1080.10">
    <property type="entry name" value="Glycerol uptake facilitator protein"/>
    <property type="match status" value="1"/>
</dbReference>
<dbReference type="GO" id="GO:0015250">
    <property type="term" value="F:water channel activity"/>
    <property type="evidence" value="ECO:0007669"/>
    <property type="project" value="TreeGrafter"/>
</dbReference>
<dbReference type="PRINTS" id="PR00783">
    <property type="entry name" value="MINTRINSICP"/>
</dbReference>
<accession>A0AAJ0GE53</accession>
<feature type="transmembrane region" description="Helical" evidence="10">
    <location>
        <begin position="73"/>
        <end position="92"/>
    </location>
</feature>
<dbReference type="AlphaFoldDB" id="A0AAJ0GE53"/>
<dbReference type="PANTHER" id="PTHR19139">
    <property type="entry name" value="AQUAPORIN TRANSPORTER"/>
    <property type="match status" value="1"/>
</dbReference>